<accession>A0A1G4IWT4</accession>
<organism evidence="1 2">
    <name type="scientific">Lachancea meyersii CBS 8951</name>
    <dbReference type="NCBI Taxonomy" id="1266667"/>
    <lineage>
        <taxon>Eukaryota</taxon>
        <taxon>Fungi</taxon>
        <taxon>Dikarya</taxon>
        <taxon>Ascomycota</taxon>
        <taxon>Saccharomycotina</taxon>
        <taxon>Saccharomycetes</taxon>
        <taxon>Saccharomycetales</taxon>
        <taxon>Saccharomycetaceae</taxon>
        <taxon>Lachancea</taxon>
    </lineage>
</organism>
<reference evidence="2" key="1">
    <citation type="submission" date="2016-03" db="EMBL/GenBank/DDBJ databases">
        <authorList>
            <person name="Devillers Hugo."/>
        </authorList>
    </citation>
    <scope>NUCLEOTIDE SEQUENCE [LARGE SCALE GENOMIC DNA]</scope>
</reference>
<name>A0A1G4IWT4_9SACH</name>
<dbReference type="Proteomes" id="UP000191144">
    <property type="component" value="Chromosome B"/>
</dbReference>
<dbReference type="GO" id="GO:0006406">
    <property type="term" value="P:mRNA export from nucleus"/>
    <property type="evidence" value="ECO:0007669"/>
    <property type="project" value="InterPro"/>
</dbReference>
<dbReference type="AlphaFoldDB" id="A0A1G4IWT4"/>
<dbReference type="InterPro" id="IPR018557">
    <property type="entry name" value="THO_cplx_su_Thp2"/>
</dbReference>
<keyword evidence="2" id="KW-1185">Reference proteome</keyword>
<evidence type="ECO:0000313" key="1">
    <source>
        <dbReference type="EMBL" id="SCU81565.1"/>
    </source>
</evidence>
<dbReference type="EMBL" id="LT598478">
    <property type="protein sequence ID" value="SCU81565.1"/>
    <property type="molecule type" value="Genomic_DNA"/>
</dbReference>
<sequence length="260" mass="29360">MDSKNVESMLDELVALLKSNYQLSNGLLDNLQTLVEDSANDSAKNEALMAMRADFGPFMMSMADLRDGHISIIESYNTKLKLGPSADVAKSRLTASIDKEGNITELLQSIYEISESYNLHMEHINLIGRLSSKLCDTALYSSKTALGADDELDIDHILDAYETSGDGDVKDIEYLKSRLLGWVDSHKMEKARYTLENQHILRDKLRDMTSEVTRWKANYESIENTMFGDDAHSITQTLRRIENLKPQLEKAIPDKDVMMS</sequence>
<dbReference type="GO" id="GO:0006368">
    <property type="term" value="P:transcription elongation by RNA polymerase II"/>
    <property type="evidence" value="ECO:0007669"/>
    <property type="project" value="InterPro"/>
</dbReference>
<protein>
    <submittedName>
        <fullName evidence="1">LAME_0B07690g1_1</fullName>
    </submittedName>
</protein>
<dbReference type="GO" id="GO:0000446">
    <property type="term" value="C:nucleoplasmic THO complex"/>
    <property type="evidence" value="ECO:0007669"/>
    <property type="project" value="InterPro"/>
</dbReference>
<gene>
    <name evidence="1" type="ORF">LAME_0B07690G</name>
</gene>
<dbReference type="Pfam" id="PF09432">
    <property type="entry name" value="THP2"/>
    <property type="match status" value="1"/>
</dbReference>
<dbReference type="OrthoDB" id="4035012at2759"/>
<proteinExistence type="predicted"/>
<evidence type="ECO:0000313" key="2">
    <source>
        <dbReference type="Proteomes" id="UP000191144"/>
    </source>
</evidence>